<keyword evidence="4" id="KW-1185">Reference proteome</keyword>
<proteinExistence type="predicted"/>
<feature type="transmembrane region" description="Helical" evidence="1">
    <location>
        <begin position="866"/>
        <end position="884"/>
    </location>
</feature>
<dbReference type="PROSITE" id="PS50882">
    <property type="entry name" value="YTH"/>
    <property type="match status" value="1"/>
</dbReference>
<dbReference type="SUPFAM" id="SSF54928">
    <property type="entry name" value="RNA-binding domain, RBD"/>
    <property type="match status" value="1"/>
</dbReference>
<dbReference type="EMBL" id="BKCP01005516">
    <property type="protein sequence ID" value="GER38500.1"/>
    <property type="molecule type" value="Genomic_DNA"/>
</dbReference>
<sequence>MVMAVIELDDKDGKYVFSLHVKNFVIKNEVVHMYQLNCIPLSEDKNIDNPNDIINANIYNRYLRQSILKHFTKKMLLPSTRNSGFEALWELTCGLRSEARNNSSELGAEAEWAGLAIENEYNLQEFQVEYVIKPYSKDDVHKYIKYDVWSSTLNGNKKLDAAFRDSDAKTSETGVKCHVFLFFLVNGSGQFVGVAEMIGKCNESRTEDAPSTGLLSSNPISIGKRGEVGPTLVLVVRRLDENVDEEMLRYEFSNRAPIKDLRLVRDKFTRAKRLCIRAFLLNFLILFFMEALFYCGVAVFLFLIDRLNKPKHARISRNIVPHVGYQVSSVAVLVLNIIIPTMDPNVLTVKVKCRFDDNTRNGELIESNRDILVVPLVKRPKDPQLYTLQDNKYLLGGKFNDADRKSVMRIIRDLVEEAGLENSDKILLGVMGQLLIVFDTYYMDAVDINHSDDCININVTLNDEAIELSILAMFWEQLLKFHANLDEEKQLVKHLAIMDSLLALEWALVEDGQSDLNKIVLGSLTDTDQYVDMNSTDVVMNPYFIVQWIPNHVALNDEVIGLSIPAMFEKQLLKFQANIMQKLVEVEENGGQDKSLLLLFFTFIKFSKKGKAEVIWYKRNDCSGYSVLRGVFVNCFQSSVLPGVFCTGFQLSSRLGWFDKRQLKESSEYIKDVIKPCQLMHGRPTVLNTLSKRRFILFATSEDEQSFSELEEPDDFEPEEEGSLAENNTFGNISFDHAEQARGKPGIISFYGSTMKIEEQVPVTSQNNKLLWLVGPTVLVASFVFPSLYLWRILSSIFEDSLVTVSVFLLLIDRLNRPKKKPKHAEISRDIVPHMGYRVSSVAVLVLSIIIPTMTMGFVWPWTGPAASATLAPYLVGIVVQFAFEQYAKYVDSPSWPAIPIVFQCKKVAADEMVELSILALFDDLMLKFHDELEKSHLLPMFI</sequence>
<feature type="domain" description="YTH" evidence="2">
    <location>
        <begin position="127"/>
        <end position="279"/>
    </location>
</feature>
<dbReference type="GO" id="GO:0009507">
    <property type="term" value="C:chloroplast"/>
    <property type="evidence" value="ECO:0007669"/>
    <property type="project" value="TreeGrafter"/>
</dbReference>
<dbReference type="PANTHER" id="PTHR33918">
    <property type="entry name" value="OS01G0704200 PROTEIN"/>
    <property type="match status" value="1"/>
</dbReference>
<feature type="transmembrane region" description="Helical" evidence="1">
    <location>
        <begin position="279"/>
        <end position="304"/>
    </location>
</feature>
<evidence type="ECO:0000313" key="3">
    <source>
        <dbReference type="EMBL" id="GER38500.1"/>
    </source>
</evidence>
<keyword evidence="1" id="KW-1133">Transmembrane helix</keyword>
<reference evidence="4" key="1">
    <citation type="journal article" date="2019" name="Curr. Biol.">
        <title>Genome Sequence of Striga asiatica Provides Insight into the Evolution of Plant Parasitism.</title>
        <authorList>
            <person name="Yoshida S."/>
            <person name="Kim S."/>
            <person name="Wafula E.K."/>
            <person name="Tanskanen J."/>
            <person name="Kim Y.M."/>
            <person name="Honaas L."/>
            <person name="Yang Z."/>
            <person name="Spallek T."/>
            <person name="Conn C.E."/>
            <person name="Ichihashi Y."/>
            <person name="Cheong K."/>
            <person name="Cui S."/>
            <person name="Der J.P."/>
            <person name="Gundlach H."/>
            <person name="Jiao Y."/>
            <person name="Hori C."/>
            <person name="Ishida J.K."/>
            <person name="Kasahara H."/>
            <person name="Kiba T."/>
            <person name="Kim M.S."/>
            <person name="Koo N."/>
            <person name="Laohavisit A."/>
            <person name="Lee Y.H."/>
            <person name="Lumba S."/>
            <person name="McCourt P."/>
            <person name="Mortimer J.C."/>
            <person name="Mutuku J.M."/>
            <person name="Nomura T."/>
            <person name="Sasaki-Sekimoto Y."/>
            <person name="Seto Y."/>
            <person name="Wang Y."/>
            <person name="Wakatake T."/>
            <person name="Sakakibara H."/>
            <person name="Demura T."/>
            <person name="Yamaguchi S."/>
            <person name="Yoneyama K."/>
            <person name="Manabe R.I."/>
            <person name="Nelson D.C."/>
            <person name="Schulman A.H."/>
            <person name="Timko M.P."/>
            <person name="dePamphilis C.W."/>
            <person name="Choi D."/>
            <person name="Shirasu K."/>
        </authorList>
    </citation>
    <scope>NUCLEOTIDE SEQUENCE [LARGE SCALE GENOMIC DNA]</scope>
    <source>
        <strain evidence="4">cv. UVA1</strain>
    </source>
</reference>
<protein>
    <submittedName>
        <fullName evidence="3">Evolutionarily conserved C-terminal region 11</fullName>
    </submittedName>
</protein>
<dbReference type="PANTHER" id="PTHR33918:SF2">
    <property type="entry name" value="OS01G0704200 PROTEIN"/>
    <property type="match status" value="1"/>
</dbReference>
<dbReference type="AlphaFoldDB" id="A0A5A7Q062"/>
<dbReference type="CDD" id="cd21134">
    <property type="entry name" value="YTH"/>
    <property type="match status" value="1"/>
</dbReference>
<dbReference type="Gene3D" id="3.10.590.10">
    <property type="entry name" value="ph1033 like domains"/>
    <property type="match status" value="1"/>
</dbReference>
<keyword evidence="1" id="KW-0472">Membrane</keyword>
<dbReference type="InterPro" id="IPR007275">
    <property type="entry name" value="YTH_domain"/>
</dbReference>
<dbReference type="Proteomes" id="UP000325081">
    <property type="component" value="Unassembled WGS sequence"/>
</dbReference>
<comment type="caution">
    <text evidence="3">The sequence shown here is derived from an EMBL/GenBank/DDBJ whole genome shotgun (WGS) entry which is preliminary data.</text>
</comment>
<accession>A0A5A7Q062</accession>
<dbReference type="Pfam" id="PF04146">
    <property type="entry name" value="YTH"/>
    <property type="match status" value="1"/>
</dbReference>
<dbReference type="InterPro" id="IPR035979">
    <property type="entry name" value="RBD_domain_sf"/>
</dbReference>
<feature type="transmembrane region" description="Helical" evidence="1">
    <location>
        <begin position="836"/>
        <end position="860"/>
    </location>
</feature>
<keyword evidence="1" id="KW-0812">Transmembrane</keyword>
<dbReference type="GO" id="GO:0003723">
    <property type="term" value="F:RNA binding"/>
    <property type="evidence" value="ECO:0007669"/>
    <property type="project" value="InterPro"/>
</dbReference>
<feature type="transmembrane region" description="Helical" evidence="1">
    <location>
        <begin position="797"/>
        <end position="815"/>
    </location>
</feature>
<dbReference type="OrthoDB" id="306690at2759"/>
<gene>
    <name evidence="3" type="ORF">STAS_15022</name>
</gene>
<name>A0A5A7Q062_STRAF</name>
<organism evidence="3 4">
    <name type="scientific">Striga asiatica</name>
    <name type="common">Asiatic witchweed</name>
    <name type="synonym">Buchnera asiatica</name>
    <dbReference type="NCBI Taxonomy" id="4170"/>
    <lineage>
        <taxon>Eukaryota</taxon>
        <taxon>Viridiplantae</taxon>
        <taxon>Streptophyta</taxon>
        <taxon>Embryophyta</taxon>
        <taxon>Tracheophyta</taxon>
        <taxon>Spermatophyta</taxon>
        <taxon>Magnoliopsida</taxon>
        <taxon>eudicotyledons</taxon>
        <taxon>Gunneridae</taxon>
        <taxon>Pentapetalae</taxon>
        <taxon>asterids</taxon>
        <taxon>lamiids</taxon>
        <taxon>Lamiales</taxon>
        <taxon>Orobanchaceae</taxon>
        <taxon>Buchnereae</taxon>
        <taxon>Striga</taxon>
    </lineage>
</organism>
<evidence type="ECO:0000259" key="2">
    <source>
        <dbReference type="PROSITE" id="PS50882"/>
    </source>
</evidence>
<evidence type="ECO:0000313" key="4">
    <source>
        <dbReference type="Proteomes" id="UP000325081"/>
    </source>
</evidence>
<evidence type="ECO:0000256" key="1">
    <source>
        <dbReference type="SAM" id="Phobius"/>
    </source>
</evidence>